<evidence type="ECO:0000259" key="9">
    <source>
        <dbReference type="Pfam" id="PF05183"/>
    </source>
</evidence>
<comment type="function">
    <text evidence="8">Probably involved in the RNA silencing pathway and required for the generation of small interfering RNAs (siRNAs).</text>
</comment>
<gene>
    <name evidence="12" type="ORF">E5676_scaffold598G00530</name>
    <name evidence="11" type="ORF">E6C27_scaffold38G001660</name>
</gene>
<proteinExistence type="inferred from homology"/>
<dbReference type="InterPro" id="IPR007855">
    <property type="entry name" value="RDRP"/>
</dbReference>
<evidence type="ECO:0000313" key="14">
    <source>
        <dbReference type="Proteomes" id="UP000321947"/>
    </source>
</evidence>
<reference evidence="13 14" key="1">
    <citation type="submission" date="2019-08" db="EMBL/GenBank/DDBJ databases">
        <title>Draft genome sequences of two oriental melons (Cucumis melo L. var makuwa).</title>
        <authorList>
            <person name="Kwon S.-Y."/>
        </authorList>
    </citation>
    <scope>NUCLEOTIDE SEQUENCE [LARGE SCALE GENOMIC DNA]</scope>
    <source>
        <strain evidence="14">cv. Chang Bougi</strain>
        <strain evidence="13">cv. SW 3</strain>
        <tissue evidence="11">Leaf</tissue>
    </source>
</reference>
<evidence type="ECO:0000313" key="12">
    <source>
        <dbReference type="EMBL" id="TYJ97489.1"/>
    </source>
</evidence>
<dbReference type="Proteomes" id="UP000321947">
    <property type="component" value="Unassembled WGS sequence"/>
</dbReference>
<keyword evidence="4 8" id="KW-0548">Nucleotidyltransferase</keyword>
<evidence type="ECO:0000256" key="2">
    <source>
        <dbReference type="ARBA" id="ARBA00022484"/>
    </source>
</evidence>
<evidence type="ECO:0000256" key="3">
    <source>
        <dbReference type="ARBA" id="ARBA00022679"/>
    </source>
</evidence>
<dbReference type="EMBL" id="SSTD01018855">
    <property type="protein sequence ID" value="TYJ97489.1"/>
    <property type="molecule type" value="Genomic_DNA"/>
</dbReference>
<comment type="caution">
    <text evidence="11">The sequence shown here is derived from an EMBL/GenBank/DDBJ whole genome shotgun (WGS) entry which is preliminary data.</text>
</comment>
<comment type="catalytic activity">
    <reaction evidence="7 8">
        <text>RNA(n) + a ribonucleoside 5'-triphosphate = RNA(n+1) + diphosphate</text>
        <dbReference type="Rhea" id="RHEA:21248"/>
        <dbReference type="Rhea" id="RHEA-COMP:14527"/>
        <dbReference type="Rhea" id="RHEA-COMP:17342"/>
        <dbReference type="ChEBI" id="CHEBI:33019"/>
        <dbReference type="ChEBI" id="CHEBI:61557"/>
        <dbReference type="ChEBI" id="CHEBI:140395"/>
        <dbReference type="EC" id="2.7.7.48"/>
    </reaction>
</comment>
<organism evidence="11 13">
    <name type="scientific">Cucumis melo var. makuwa</name>
    <name type="common">Oriental melon</name>
    <dbReference type="NCBI Taxonomy" id="1194695"/>
    <lineage>
        <taxon>Eukaryota</taxon>
        <taxon>Viridiplantae</taxon>
        <taxon>Streptophyta</taxon>
        <taxon>Embryophyta</taxon>
        <taxon>Tracheophyta</taxon>
        <taxon>Spermatophyta</taxon>
        <taxon>Magnoliopsida</taxon>
        <taxon>eudicotyledons</taxon>
        <taxon>Gunneridae</taxon>
        <taxon>Pentapetalae</taxon>
        <taxon>rosids</taxon>
        <taxon>fabids</taxon>
        <taxon>Cucurbitales</taxon>
        <taxon>Cucurbitaceae</taxon>
        <taxon>Benincaseae</taxon>
        <taxon>Cucumis</taxon>
    </lineage>
</organism>
<dbReference type="PANTHER" id="PTHR23079:SF1">
    <property type="entry name" value="RNA-DEPENDENT RNA POLYMERASE 1"/>
    <property type="match status" value="1"/>
</dbReference>
<sequence length="360" mass="41119">MRRRKKTLTNGGCPRRRYEKRESCRDAANDVAERDRKGDLDGDIYFICWDPNLIPPQQVEPMDYTLEVQEYFANYMVNDSLGIIANAHTAFADKEPKKAMSNPCIQLAKLFSIAVDFPKTGVPALILANLRVQEYPDLMDKADKVTYQSFTYTTERARQAYNPDMEVKGFEEYLDNALYHKNNYDMRLGNLMHYHKIKIEVELLSGGSLTSSLSFTKKNEAKSIILAVKSLQKEARGWFNENEDLHYGHDTNMYARASACIFYQKAWRAHKAALDEIQGSSGDSYKMISQFAYILELNNLGFVVEYKVDADDRFLYFFMALSASISGWQHCRPVISIDETSLKNNYGGALLSAPTPDVND</sequence>
<dbReference type="Proteomes" id="UP000321393">
    <property type="component" value="Unassembled WGS sequence"/>
</dbReference>
<evidence type="ECO:0000313" key="13">
    <source>
        <dbReference type="Proteomes" id="UP000321393"/>
    </source>
</evidence>
<evidence type="ECO:0000256" key="7">
    <source>
        <dbReference type="ARBA" id="ARBA00048744"/>
    </source>
</evidence>
<evidence type="ECO:0000256" key="8">
    <source>
        <dbReference type="RuleBase" id="RU363098"/>
    </source>
</evidence>
<dbReference type="InterPro" id="IPR058752">
    <property type="entry name" value="RDRP_C_head"/>
</dbReference>
<dbReference type="PANTHER" id="PTHR23079">
    <property type="entry name" value="RNA-DEPENDENT RNA POLYMERASE"/>
    <property type="match status" value="1"/>
</dbReference>
<keyword evidence="3 8" id="KW-0808">Transferase</keyword>
<evidence type="ECO:0000256" key="4">
    <source>
        <dbReference type="ARBA" id="ARBA00022695"/>
    </source>
</evidence>
<evidence type="ECO:0000259" key="10">
    <source>
        <dbReference type="Pfam" id="PF26253"/>
    </source>
</evidence>
<feature type="domain" description="RDRP C-terminal head" evidence="10">
    <location>
        <begin position="161"/>
        <end position="272"/>
    </location>
</feature>
<feature type="domain" description="RDRP core" evidence="9">
    <location>
        <begin position="38"/>
        <end position="149"/>
    </location>
</feature>
<name>A0A5A7VH98_CUCMM</name>
<keyword evidence="2 8" id="KW-0696">RNA-directed RNA polymerase</keyword>
<evidence type="ECO:0000256" key="1">
    <source>
        <dbReference type="ARBA" id="ARBA00005762"/>
    </source>
</evidence>
<dbReference type="Pfam" id="PF26253">
    <property type="entry name" value="RdRP_head"/>
    <property type="match status" value="1"/>
</dbReference>
<dbReference type="OrthoDB" id="6513042at2759"/>
<evidence type="ECO:0000256" key="5">
    <source>
        <dbReference type="ARBA" id="ARBA00022884"/>
    </source>
</evidence>
<dbReference type="GO" id="GO:0031380">
    <property type="term" value="C:nuclear RNA-directed RNA polymerase complex"/>
    <property type="evidence" value="ECO:0007669"/>
    <property type="project" value="TreeGrafter"/>
</dbReference>
<evidence type="ECO:0000313" key="11">
    <source>
        <dbReference type="EMBL" id="KAA0067108.1"/>
    </source>
</evidence>
<dbReference type="EC" id="2.7.7.48" evidence="8"/>
<dbReference type="AlphaFoldDB" id="A0A5A7VH98"/>
<dbReference type="GO" id="GO:0030422">
    <property type="term" value="P:siRNA processing"/>
    <property type="evidence" value="ECO:0007669"/>
    <property type="project" value="TreeGrafter"/>
</dbReference>
<protein>
    <recommendedName>
        <fullName evidence="8">RNA-dependent RNA polymerase</fullName>
        <ecNumber evidence="8">2.7.7.48</ecNumber>
    </recommendedName>
</protein>
<dbReference type="InterPro" id="IPR057596">
    <property type="entry name" value="RDRP_core"/>
</dbReference>
<accession>A0A5A7VH98</accession>
<dbReference type="GO" id="GO:0003723">
    <property type="term" value="F:RNA binding"/>
    <property type="evidence" value="ECO:0007669"/>
    <property type="project" value="UniProtKB-KW"/>
</dbReference>
<dbReference type="Pfam" id="PF05183">
    <property type="entry name" value="RdRP"/>
    <property type="match status" value="1"/>
</dbReference>
<dbReference type="GO" id="GO:0003968">
    <property type="term" value="F:RNA-directed RNA polymerase activity"/>
    <property type="evidence" value="ECO:0007669"/>
    <property type="project" value="UniProtKB-KW"/>
</dbReference>
<dbReference type="EMBL" id="SSTE01000699">
    <property type="protein sequence ID" value="KAA0067108.1"/>
    <property type="molecule type" value="Genomic_DNA"/>
</dbReference>
<dbReference type="STRING" id="1194695.A0A5A7VH98"/>
<evidence type="ECO:0000256" key="6">
    <source>
        <dbReference type="ARBA" id="ARBA00023158"/>
    </source>
</evidence>
<comment type="similarity">
    <text evidence="1 8">Belongs to the RdRP family.</text>
</comment>
<keyword evidence="6 8" id="KW-0943">RNA-mediated gene silencing</keyword>
<keyword evidence="5 8" id="KW-0694">RNA-binding</keyword>